<evidence type="ECO:0000256" key="3">
    <source>
        <dbReference type="ARBA" id="ARBA00022448"/>
    </source>
</evidence>
<dbReference type="KEGG" id="fri:FraEuI1c_2331"/>
<evidence type="ECO:0000256" key="8">
    <source>
        <dbReference type="ARBA" id="ARBA00023010"/>
    </source>
</evidence>
<evidence type="ECO:0000256" key="9">
    <source>
        <dbReference type="ARBA" id="ARBA00023136"/>
    </source>
</evidence>
<dbReference type="PANTHER" id="PTHR33909:SF1">
    <property type="entry name" value="SEC TRANSLOCON ACCESSORY COMPLEX SUBUNIT YAJC"/>
    <property type="match status" value="1"/>
</dbReference>
<keyword evidence="3" id="KW-0813">Transport</keyword>
<evidence type="ECO:0000313" key="13">
    <source>
        <dbReference type="Proteomes" id="UP000002484"/>
    </source>
</evidence>
<dbReference type="Proteomes" id="UP000002484">
    <property type="component" value="Chromosome"/>
</dbReference>
<organism evidence="12 13">
    <name type="scientific">Pseudofrankia inefficax (strain DSM 45817 / CECT 9037 / DDB 130130 / EuI1c)</name>
    <name type="common">Frankia inefficax</name>
    <dbReference type="NCBI Taxonomy" id="298654"/>
    <lineage>
        <taxon>Bacteria</taxon>
        <taxon>Bacillati</taxon>
        <taxon>Actinomycetota</taxon>
        <taxon>Actinomycetes</taxon>
        <taxon>Frankiales</taxon>
        <taxon>Frankiaceae</taxon>
        <taxon>Pseudofrankia</taxon>
    </lineage>
</organism>
<keyword evidence="8" id="KW-0811">Translocation</keyword>
<keyword evidence="5 11" id="KW-0812">Transmembrane</keyword>
<reference evidence="12 13" key="1">
    <citation type="submission" date="2010-10" db="EMBL/GenBank/DDBJ databases">
        <title>Complete sequence of Frankia sp. EuI1c.</title>
        <authorList>
            <consortium name="US DOE Joint Genome Institute"/>
            <person name="Lucas S."/>
            <person name="Copeland A."/>
            <person name="Lapidus A."/>
            <person name="Cheng J.-F."/>
            <person name="Bruce D."/>
            <person name="Goodwin L."/>
            <person name="Pitluck S."/>
            <person name="Chertkov O."/>
            <person name="Detter J.C."/>
            <person name="Han C."/>
            <person name="Tapia R."/>
            <person name="Land M."/>
            <person name="Hauser L."/>
            <person name="Jeffries C."/>
            <person name="Kyrpides N."/>
            <person name="Ivanova N."/>
            <person name="Mikhailova N."/>
            <person name="Beauchemin N."/>
            <person name="Sen A."/>
            <person name="Sur S.A."/>
            <person name="Gtari M."/>
            <person name="Wall L."/>
            <person name="Tisa L."/>
            <person name="Woyke T."/>
        </authorList>
    </citation>
    <scope>NUCLEOTIDE SEQUENCE [LARGE SCALE GENOMIC DNA]</scope>
    <source>
        <strain evidence="13">DSM 45817 / CECT 9037 / EuI1c</strain>
    </source>
</reference>
<evidence type="ECO:0000256" key="11">
    <source>
        <dbReference type="SAM" id="Phobius"/>
    </source>
</evidence>
<keyword evidence="6" id="KW-0653">Protein transport</keyword>
<keyword evidence="9 11" id="KW-0472">Membrane</keyword>
<feature type="compositionally biased region" description="Low complexity" evidence="10">
    <location>
        <begin position="128"/>
        <end position="149"/>
    </location>
</feature>
<evidence type="ECO:0000256" key="2">
    <source>
        <dbReference type="ARBA" id="ARBA00006742"/>
    </source>
</evidence>
<name>E3J087_PSEI1</name>
<evidence type="ECO:0000256" key="10">
    <source>
        <dbReference type="SAM" id="MobiDB-lite"/>
    </source>
</evidence>
<keyword evidence="4" id="KW-1003">Cell membrane</keyword>
<dbReference type="AlphaFoldDB" id="E3J087"/>
<evidence type="ECO:0000256" key="4">
    <source>
        <dbReference type="ARBA" id="ARBA00022475"/>
    </source>
</evidence>
<proteinExistence type="inferred from homology"/>
<dbReference type="EMBL" id="CP002299">
    <property type="protein sequence ID" value="ADP80370.1"/>
    <property type="molecule type" value="Genomic_DNA"/>
</dbReference>
<comment type="similarity">
    <text evidence="2">Belongs to the YajC family.</text>
</comment>
<feature type="region of interest" description="Disordered" evidence="10">
    <location>
        <begin position="100"/>
        <end position="157"/>
    </location>
</feature>
<dbReference type="STRING" id="298654.FraEuI1c_2331"/>
<dbReference type="InterPro" id="IPR003849">
    <property type="entry name" value="Preprotein_translocase_YajC"/>
</dbReference>
<keyword evidence="13" id="KW-1185">Reference proteome</keyword>
<protein>
    <submittedName>
        <fullName evidence="12">Preprotein translocase, YajC subunit</fullName>
    </submittedName>
</protein>
<dbReference type="NCBIfam" id="TIGR00739">
    <property type="entry name" value="yajC"/>
    <property type="match status" value="1"/>
</dbReference>
<evidence type="ECO:0000256" key="1">
    <source>
        <dbReference type="ARBA" id="ARBA00004162"/>
    </source>
</evidence>
<feature type="transmembrane region" description="Helical" evidence="11">
    <location>
        <begin position="23"/>
        <end position="41"/>
    </location>
</feature>
<dbReference type="GO" id="GO:0005886">
    <property type="term" value="C:plasma membrane"/>
    <property type="evidence" value="ECO:0007669"/>
    <property type="project" value="UniProtKB-SubCell"/>
</dbReference>
<accession>E3J087</accession>
<dbReference type="GO" id="GO:0015031">
    <property type="term" value="P:protein transport"/>
    <property type="evidence" value="ECO:0007669"/>
    <property type="project" value="UniProtKB-KW"/>
</dbReference>
<dbReference type="InParanoid" id="E3J087"/>
<evidence type="ECO:0000256" key="6">
    <source>
        <dbReference type="ARBA" id="ARBA00022927"/>
    </source>
</evidence>
<sequence>MQPIAAAAIAANNEAASKSGGGFGSWLLPLLIVLVGVYFFTMQRRRQRAAQSEQSKLGPGTLVMTRSGLYGTIVETDGEDILLEIAPDVVCRFNRGAIGRVISSPDTPGVPEEDTPVSFEKDAETPSDETPTAETPADEPAAAPEAPEASQPPKKDL</sequence>
<dbReference type="Pfam" id="PF02699">
    <property type="entry name" value="YajC"/>
    <property type="match status" value="1"/>
</dbReference>
<comment type="subcellular location">
    <subcellularLocation>
        <location evidence="1">Cell membrane</location>
        <topology evidence="1">Single-pass membrane protein</topology>
    </subcellularLocation>
</comment>
<evidence type="ECO:0000313" key="12">
    <source>
        <dbReference type="EMBL" id="ADP80370.1"/>
    </source>
</evidence>
<keyword evidence="7 11" id="KW-1133">Transmembrane helix</keyword>
<dbReference type="SMART" id="SM01323">
    <property type="entry name" value="YajC"/>
    <property type="match status" value="1"/>
</dbReference>
<evidence type="ECO:0000256" key="5">
    <source>
        <dbReference type="ARBA" id="ARBA00022692"/>
    </source>
</evidence>
<dbReference type="eggNOG" id="COG1862">
    <property type="taxonomic scope" value="Bacteria"/>
</dbReference>
<dbReference type="HOGENOM" id="CLU_128681_0_0_11"/>
<evidence type="ECO:0000256" key="7">
    <source>
        <dbReference type="ARBA" id="ARBA00022989"/>
    </source>
</evidence>
<dbReference type="PANTHER" id="PTHR33909">
    <property type="entry name" value="SEC TRANSLOCON ACCESSORY COMPLEX SUBUNIT YAJC"/>
    <property type="match status" value="1"/>
</dbReference>
<gene>
    <name evidence="12" type="ordered locus">FraEuI1c_2331</name>
</gene>